<protein>
    <recommendedName>
        <fullName evidence="1">TLDc domain-containing protein</fullName>
    </recommendedName>
</protein>
<keyword evidence="3" id="KW-1185">Reference proteome</keyword>
<sequence>MIRKTSSRFHSFATGKGPTVTVIKCHNNVFGGYTEQQWEKSRGWSLQKSPRVFPVQSCQPSGLPPTKMPLIPGKKDVLSTAAVTWDRHLVMAMIFQYIGIGQRSCHVQIKLNISYQCPAGQDAEHF</sequence>
<gene>
    <name evidence="2" type="ORF">OS493_025714</name>
</gene>
<comment type="caution">
    <text evidence="2">The sequence shown here is derived from an EMBL/GenBank/DDBJ whole genome shotgun (WGS) entry which is preliminary data.</text>
</comment>
<evidence type="ECO:0000313" key="3">
    <source>
        <dbReference type="Proteomes" id="UP001163046"/>
    </source>
</evidence>
<name>A0A9W9ZMV8_9CNID</name>
<dbReference type="Proteomes" id="UP001163046">
    <property type="component" value="Unassembled WGS sequence"/>
</dbReference>
<dbReference type="OrthoDB" id="25620at2759"/>
<dbReference type="Pfam" id="PF07534">
    <property type="entry name" value="TLD"/>
    <property type="match status" value="1"/>
</dbReference>
<feature type="domain" description="TLDc" evidence="1">
    <location>
        <begin position="7"/>
        <end position="53"/>
    </location>
</feature>
<evidence type="ECO:0000313" key="2">
    <source>
        <dbReference type="EMBL" id="KAJ7383839.1"/>
    </source>
</evidence>
<proteinExistence type="predicted"/>
<accession>A0A9W9ZMV8</accession>
<reference evidence="2" key="1">
    <citation type="submission" date="2023-01" db="EMBL/GenBank/DDBJ databases">
        <title>Genome assembly of the deep-sea coral Lophelia pertusa.</title>
        <authorList>
            <person name="Herrera S."/>
            <person name="Cordes E."/>
        </authorList>
    </citation>
    <scope>NUCLEOTIDE SEQUENCE</scope>
    <source>
        <strain evidence="2">USNM1676648</strain>
        <tissue evidence="2">Polyp</tissue>
    </source>
</reference>
<organism evidence="2 3">
    <name type="scientific">Desmophyllum pertusum</name>
    <dbReference type="NCBI Taxonomy" id="174260"/>
    <lineage>
        <taxon>Eukaryota</taxon>
        <taxon>Metazoa</taxon>
        <taxon>Cnidaria</taxon>
        <taxon>Anthozoa</taxon>
        <taxon>Hexacorallia</taxon>
        <taxon>Scleractinia</taxon>
        <taxon>Caryophylliina</taxon>
        <taxon>Caryophylliidae</taxon>
        <taxon>Desmophyllum</taxon>
    </lineage>
</organism>
<evidence type="ECO:0000259" key="1">
    <source>
        <dbReference type="Pfam" id="PF07534"/>
    </source>
</evidence>
<dbReference type="InterPro" id="IPR006571">
    <property type="entry name" value="TLDc_dom"/>
</dbReference>
<dbReference type="AlphaFoldDB" id="A0A9W9ZMV8"/>
<dbReference type="EMBL" id="MU825894">
    <property type="protein sequence ID" value="KAJ7383839.1"/>
    <property type="molecule type" value="Genomic_DNA"/>
</dbReference>